<sequence length="2309" mass="262582">MDQNSTTHAAYNRNGTHMDEEDELPLLQVVSSSSDSDPESEDSDSEYEIVGYTHKFPRIESPCEEDDQKPQTSLKKPCTRDQIENNRPRLESMPDASHCDCDSCTSISENSDSDMDADSCEHCRKPGPKRTGTKTKNLKRFSDRDDEGYDADSEESEDGLDEKMEGGARRNVLSVGALLGFNVHSGTLLGLPDSEQLLLEDVVCQNKIQTTGSPYTVLIELPISTLAEIATLNLLHKITRHHNIKIPSSHRRIRDTQNLIYEHNCSNTCKLTLALFKRPLFNSTQSLSTTWRVPLRAHISGEPAEPLSYEMANEQFSFPPLPKSKTATAQFAREWVTAIQPENIAEKPCGVCARGLPENDLLSLDATDPSLQLLYEFSAQATDGRITASDGMEILCQDALYDNNGSTYLYICKTCYNSLKKHKQIPRMALSNGLWLGDVPPELQKLNYVEKLVVARYRHNVCTAEIEKFPGRKRMKVNAVVFSQPVAKFYTHLPPPADELSECLAILFTGATDPTKEDYTHTPFLIRRTVVWTALTWLKDNNSQYNDVQLSYENLMTYPEDIPPVAVLYRHQDHPEVSPGQAVNDNELDKGCTEGPCLFAVQGMTINEYADMSLMDRKNLALERLRLGKGVLAYGSAPRPESIYHNPQLYPGLFPWLFPYGLGGFENERQIRHLPKKTHIKYLLTYYDRRFQTDEYFVFLLFNQQQIRDASYAGYSLVHKSNFRNVVDKILNIDVDALACLIERSKVANFIRPESEGEKRCLELLHLMDVVAGKVPISNTQKRYQRNEIRGLIYAKGLPFWFITFAPAEHDNSVALLINGLLMKDQYSKMYIPIKNDRLRSIARNPVACAKFFHFFVKTFLSVVLKVGTNEEGLFGKTSAYYGTVESQGRLTLHLHILVWIANALTPEEIRAKLRENEADFQNQLITWLESCYQGQFSTGNMRDIFNRHINRKDIPDDHVILDHHEDNPDGDDILNPILRRPVAPTEDTDTILLDEWYQDFLQEADDIALRCNRHTHHKDQRKDSCRKGRLRKCRARFPRPLYPHSTVEQDTGALFLKQQESWINCFSPLLTYLMRCNTDVTCLLSGTQVKAVVAYVSDYVTKSPLKTYSMFQAIKSVLEKREDVLTESPSRAEAARKLICKMVNALTARMETGGPMLCTHLLGYPDHYTDHRFKVFPWVSFVKRVRLATEDTAAEDDNVEDEMLVLKRTKTGDIIGTTKINDYIYRPAEFHAYCLYDFLSLTTTEKLTAKTRERTRAARAAHLSSDVQRQLEEEHAELDEEENDEEDDEPEDREREIDYKETFHFLPQHPNHDTHGVFLLKPHQRYLLNFVGGTLPRPDKGDHEEYCRAMLTIFHPNGWRNGDELKLAQESWTEAFERTQFKSAHRQVMKNMNLMYECLDARHDFATLRRAEERAELMGRYIGFDVGETLDLQHEMTSAEEDAYERQMLELLEESTNIIGRETARVQQKMDDMRRAFTTWQEAVPRYSADSARSESLIFTSNYPSTYWKQTLERAREDAQDNRARPQATNVHYTSSYPRVMESVTVVTLNGLLAYFQHSIPKQLTNNSTELAMRMGSIIDAFHLNADQTRAFSLIATQLSGTHNRPLLMYLGGMGGTGKSQIIKAIMTYLGNKGESHRVELCAPTGAAASLIGGSTYHSLLGFTRDDGPSSVGKLGKVRDRLGGIDLIFLDEVSMLSCLAMYRISEQMSNAFDTPLDAFGGKSIVLAGDFGQLPPPGMGQSSLYSGSVGTKTAGLTLAGQRRAIGKALWHMFDTHVLLRENMRQTASTKEDEAYRRLLTNARLKACDEDDFRLLDTITLGRNPSLSLTTMFQHTSIITAWNAHRDAINERGTTRFAEEHGESLKFFYSKDTLVGTREISSLRQTQKQMEVLHAFRSRTNELPHSLKETLWQLPPCMTDHIAGILPLCPNMPVMLKSNEATELCATNGAEGTVYGWDIDASDEQHPRLKTVFIRLTSPPRNIQIGDLPENVVPITAVSERIKCILPNDTTLWIQRTQIPILPNFAMTDFASQGRTRYINPIDIRHCKTHQAIYTCLSRSSTISGTLILAPFDKSKLTGGTSPDLRRELRELEIMNDITRMKFDGKLPIQISGSTRGELVREGWKNLSYEARVKRAKKHKGYADQKGEEYARKQPNNRYQGPVWDPISWSCAYDALLTILWNAHRDTNLLDKLQSYDTIVHNSLVSGFRDIENHTKTLETVRDELRAVLRAEAPSLHPHGHSLTSLDVVFDALIHPPTPVQPIRDSASQCHWATHEHLHLPYLYTAYPQLWERLSIPEHTDSGAVLNSLL</sequence>
<organism evidence="1 2">
    <name type="scientific">Phlebia brevispora</name>
    <dbReference type="NCBI Taxonomy" id="194682"/>
    <lineage>
        <taxon>Eukaryota</taxon>
        <taxon>Fungi</taxon>
        <taxon>Dikarya</taxon>
        <taxon>Basidiomycota</taxon>
        <taxon>Agaricomycotina</taxon>
        <taxon>Agaricomycetes</taxon>
        <taxon>Polyporales</taxon>
        <taxon>Meruliaceae</taxon>
        <taxon>Phlebia</taxon>
    </lineage>
</organism>
<evidence type="ECO:0000313" key="1">
    <source>
        <dbReference type="EMBL" id="KAJ3557162.1"/>
    </source>
</evidence>
<dbReference type="Proteomes" id="UP001148662">
    <property type="component" value="Unassembled WGS sequence"/>
</dbReference>
<dbReference type="EMBL" id="JANHOG010000180">
    <property type="protein sequence ID" value="KAJ3557162.1"/>
    <property type="molecule type" value="Genomic_DNA"/>
</dbReference>
<protein>
    <submittedName>
        <fullName evidence="1">Uncharacterized protein</fullName>
    </submittedName>
</protein>
<keyword evidence="2" id="KW-1185">Reference proteome</keyword>
<evidence type="ECO:0000313" key="2">
    <source>
        <dbReference type="Proteomes" id="UP001148662"/>
    </source>
</evidence>
<accession>A0ACC1TAN7</accession>
<name>A0ACC1TAN7_9APHY</name>
<proteinExistence type="predicted"/>
<reference evidence="1" key="1">
    <citation type="submission" date="2022-07" db="EMBL/GenBank/DDBJ databases">
        <title>Genome Sequence of Phlebia brevispora.</title>
        <authorList>
            <person name="Buettner E."/>
        </authorList>
    </citation>
    <scope>NUCLEOTIDE SEQUENCE</scope>
    <source>
        <strain evidence="1">MPL23</strain>
    </source>
</reference>
<gene>
    <name evidence="1" type="ORF">NM688_g1617</name>
</gene>
<comment type="caution">
    <text evidence="1">The sequence shown here is derived from an EMBL/GenBank/DDBJ whole genome shotgun (WGS) entry which is preliminary data.</text>
</comment>